<keyword evidence="1" id="KW-1133">Transmembrane helix</keyword>
<reference evidence="4" key="1">
    <citation type="submission" date="2017-09" db="EMBL/GenBank/DDBJ databases">
        <title>Depth-based differentiation of microbial function through sediment-hosted aquifers and enrichment of novel symbionts in the deep terrestrial subsurface.</title>
        <authorList>
            <person name="Probst A.J."/>
            <person name="Ladd B."/>
            <person name="Jarett J.K."/>
            <person name="Geller-Mcgrath D.E."/>
            <person name="Sieber C.M.K."/>
            <person name="Emerson J.B."/>
            <person name="Anantharaman K."/>
            <person name="Thomas B.C."/>
            <person name="Malmstrom R."/>
            <person name="Stieglmeier M."/>
            <person name="Klingl A."/>
            <person name="Woyke T."/>
            <person name="Ryan C.M."/>
            <person name="Banfield J.F."/>
        </authorList>
    </citation>
    <scope>NUCLEOTIDE SEQUENCE [LARGE SCALE GENOMIC DNA]</scope>
</reference>
<sequence length="270" mass="29617">MIYLKRSNPSARKEFKKKTGFVVFIAFLFLIHVVFPHAYGAVLYPVTSIFLKSGTFIGDTVSNYAELMSSKKSLIQENIRLRDEAVSLRPSLLILDSIRKENDTLRSLLGRHTSDNRVLAVVLSRPPFSPYDSLILDIGSTDGVFVGDKVYAATDILLGDISDVYSHTAKVNLFSSPGRKVPVLVGPSAIQVEAVGRGSGNFRAVLPSEVGIEKGDPVRFAQSKLNIVGVIEEIVVDSTDSLQEILFKMPLTLSEVSYVEVHVTSVQTTK</sequence>
<protein>
    <recommendedName>
        <fullName evidence="2">Rod shape-determining protein MreC beta-barrel core domain-containing protein</fullName>
    </recommendedName>
</protein>
<dbReference type="PANTHER" id="PTHR34138">
    <property type="entry name" value="CELL SHAPE-DETERMINING PROTEIN MREC"/>
    <property type="match status" value="1"/>
</dbReference>
<dbReference type="GO" id="GO:0005886">
    <property type="term" value="C:plasma membrane"/>
    <property type="evidence" value="ECO:0007669"/>
    <property type="project" value="TreeGrafter"/>
</dbReference>
<dbReference type="Pfam" id="PF04085">
    <property type="entry name" value="MreC"/>
    <property type="match status" value="1"/>
</dbReference>
<comment type="caution">
    <text evidence="3">The sequence shown here is derived from an EMBL/GenBank/DDBJ whole genome shotgun (WGS) entry which is preliminary data.</text>
</comment>
<dbReference type="GO" id="GO:0008360">
    <property type="term" value="P:regulation of cell shape"/>
    <property type="evidence" value="ECO:0007669"/>
    <property type="project" value="InterPro"/>
</dbReference>
<feature type="transmembrane region" description="Helical" evidence="1">
    <location>
        <begin position="21"/>
        <end position="44"/>
    </location>
</feature>
<dbReference type="InterPro" id="IPR042177">
    <property type="entry name" value="Cell/Rod_1"/>
</dbReference>
<dbReference type="InterPro" id="IPR007221">
    <property type="entry name" value="MreC"/>
</dbReference>
<evidence type="ECO:0000313" key="4">
    <source>
        <dbReference type="Proteomes" id="UP000228700"/>
    </source>
</evidence>
<proteinExistence type="predicted"/>
<evidence type="ECO:0000256" key="1">
    <source>
        <dbReference type="SAM" id="Phobius"/>
    </source>
</evidence>
<dbReference type="PANTHER" id="PTHR34138:SF1">
    <property type="entry name" value="CELL SHAPE-DETERMINING PROTEIN MREC"/>
    <property type="match status" value="1"/>
</dbReference>
<dbReference type="Gene3D" id="2.40.10.340">
    <property type="entry name" value="Rod shape-determining protein MreC, domain 1"/>
    <property type="match status" value="1"/>
</dbReference>
<accession>A0A2M8LBS9</accession>
<evidence type="ECO:0000259" key="2">
    <source>
        <dbReference type="Pfam" id="PF04085"/>
    </source>
</evidence>
<dbReference type="AlphaFoldDB" id="A0A2M8LBS9"/>
<name>A0A2M8LBS9_9BACT</name>
<evidence type="ECO:0000313" key="3">
    <source>
        <dbReference type="EMBL" id="PJE74080.1"/>
    </source>
</evidence>
<feature type="domain" description="Rod shape-determining protein MreC beta-barrel core" evidence="2">
    <location>
        <begin position="122"/>
        <end position="261"/>
    </location>
</feature>
<keyword evidence="1" id="KW-0812">Transmembrane</keyword>
<dbReference type="EMBL" id="PFEQ01000013">
    <property type="protein sequence ID" value="PJE74080.1"/>
    <property type="molecule type" value="Genomic_DNA"/>
</dbReference>
<organism evidence="3 4">
    <name type="scientific">Candidatus Taylorbacteria bacterium CG10_big_fil_rev_8_21_14_0_10_41_48</name>
    <dbReference type="NCBI Taxonomy" id="1975024"/>
    <lineage>
        <taxon>Bacteria</taxon>
        <taxon>Candidatus Tayloriibacteriota</taxon>
    </lineage>
</organism>
<gene>
    <name evidence="3" type="ORF">COV01_03205</name>
</gene>
<dbReference type="Proteomes" id="UP000228700">
    <property type="component" value="Unassembled WGS sequence"/>
</dbReference>
<dbReference type="InterPro" id="IPR055342">
    <property type="entry name" value="MreC_beta-barrel_core"/>
</dbReference>
<keyword evidence="1" id="KW-0472">Membrane</keyword>